<reference evidence="18" key="1">
    <citation type="submission" date="2018-12" db="EMBL/GenBank/DDBJ databases">
        <title>Dusodibacter welbiota gen. nov., sp. nov., isolated from human faeces and emended description of the Oscillibacter genus.</title>
        <authorList>
            <person name="Le Roy T."/>
            <person name="Van der Smissen P."/>
            <person name="Delzenne N."/>
            <person name="Muccioli G."/>
            <person name="Collet J.F."/>
            <person name="Cani P.D."/>
        </authorList>
    </citation>
    <scope>NUCLEOTIDE SEQUENCE [LARGE SCALE GENOMIC DNA]</scope>
    <source>
        <strain evidence="18">J115</strain>
    </source>
</reference>
<dbReference type="AlphaFoldDB" id="A0A4D7ARU7"/>
<dbReference type="SUPFAM" id="SSF64153">
    <property type="entry name" value="YjeF N-terminal domain-like"/>
    <property type="match status" value="1"/>
</dbReference>
<dbReference type="InterPro" id="IPR036652">
    <property type="entry name" value="YjeF_N_dom_sf"/>
</dbReference>
<evidence type="ECO:0000256" key="6">
    <source>
        <dbReference type="ARBA" id="ARBA00022741"/>
    </source>
</evidence>
<dbReference type="PANTHER" id="PTHR12592:SF0">
    <property type="entry name" value="ATP-DEPENDENT (S)-NAD(P)H-HYDRATE DEHYDRATASE"/>
    <property type="match status" value="1"/>
</dbReference>
<proteinExistence type="inferred from homology"/>
<dbReference type="NCBIfam" id="TIGR00197">
    <property type="entry name" value="yjeF_nterm"/>
    <property type="match status" value="1"/>
</dbReference>
<evidence type="ECO:0000256" key="1">
    <source>
        <dbReference type="ARBA" id="ARBA00001958"/>
    </source>
</evidence>
<organism evidence="17 18">
    <name type="scientific">Dysosmobacter welbionis</name>
    <dbReference type="NCBI Taxonomy" id="2093857"/>
    <lineage>
        <taxon>Bacteria</taxon>
        <taxon>Bacillati</taxon>
        <taxon>Bacillota</taxon>
        <taxon>Clostridia</taxon>
        <taxon>Eubacteriales</taxon>
        <taxon>Oscillospiraceae</taxon>
        <taxon>Dysosmobacter</taxon>
    </lineage>
</organism>
<keyword evidence="9" id="KW-0520">NAD</keyword>
<comment type="similarity">
    <text evidence="3">In the C-terminal section; belongs to the NnrD/CARKD family.</text>
</comment>
<dbReference type="Pfam" id="PF03853">
    <property type="entry name" value="YjeF_N"/>
    <property type="match status" value="1"/>
</dbReference>
<evidence type="ECO:0000313" key="18">
    <source>
        <dbReference type="Proteomes" id="UP000298642"/>
    </source>
</evidence>
<dbReference type="Gene3D" id="3.40.50.10260">
    <property type="entry name" value="YjeF N-terminal domain"/>
    <property type="match status" value="1"/>
</dbReference>
<dbReference type="GO" id="GO:0110051">
    <property type="term" value="P:metabolite repair"/>
    <property type="evidence" value="ECO:0007669"/>
    <property type="project" value="TreeGrafter"/>
</dbReference>
<dbReference type="CDD" id="cd01171">
    <property type="entry name" value="YXKO-related"/>
    <property type="match status" value="1"/>
</dbReference>
<dbReference type="InterPro" id="IPR029056">
    <property type="entry name" value="Ribokinase-like"/>
</dbReference>
<keyword evidence="7" id="KW-0067">ATP-binding</keyword>
<evidence type="ECO:0000256" key="12">
    <source>
        <dbReference type="ARBA" id="ARBA00032624"/>
    </source>
</evidence>
<dbReference type="InterPro" id="IPR004443">
    <property type="entry name" value="YjeF_N_dom"/>
</dbReference>
<comment type="catalytic activity">
    <reaction evidence="14">
        <text>(6S)-NADPHX + ADP = AMP + phosphate + NADPH + H(+)</text>
        <dbReference type="Rhea" id="RHEA:32235"/>
        <dbReference type="ChEBI" id="CHEBI:15378"/>
        <dbReference type="ChEBI" id="CHEBI:43474"/>
        <dbReference type="ChEBI" id="CHEBI:57783"/>
        <dbReference type="ChEBI" id="CHEBI:64076"/>
        <dbReference type="ChEBI" id="CHEBI:456215"/>
        <dbReference type="ChEBI" id="CHEBI:456216"/>
        <dbReference type="EC" id="4.2.1.136"/>
    </reaction>
</comment>
<name>A0A4D7ARU7_9FIRM</name>
<evidence type="ECO:0000256" key="5">
    <source>
        <dbReference type="ARBA" id="ARBA00018591"/>
    </source>
</evidence>
<dbReference type="RefSeq" id="WP_136891643.1">
    <property type="nucleotide sequence ID" value="NZ_CP034413.3"/>
</dbReference>
<dbReference type="GO" id="GO:0052855">
    <property type="term" value="F:ADP-dependent NAD(P)H-hydrate dehydratase activity"/>
    <property type="evidence" value="ECO:0007669"/>
    <property type="project" value="UniProtKB-EC"/>
</dbReference>
<keyword evidence="18" id="KW-1185">Reference proteome</keyword>
<evidence type="ECO:0000259" key="15">
    <source>
        <dbReference type="PROSITE" id="PS51383"/>
    </source>
</evidence>
<dbReference type="GO" id="GO:0005524">
    <property type="term" value="F:ATP binding"/>
    <property type="evidence" value="ECO:0007669"/>
    <property type="project" value="UniProtKB-KW"/>
</dbReference>
<dbReference type="KEGG" id="obj:EIO64_16110"/>
<dbReference type="Proteomes" id="UP000298642">
    <property type="component" value="Chromosome"/>
</dbReference>
<comment type="cofactor">
    <cofactor evidence="1">
        <name>K(+)</name>
        <dbReference type="ChEBI" id="CHEBI:29103"/>
    </cofactor>
</comment>
<comment type="similarity">
    <text evidence="2">In the N-terminal section; belongs to the NnrE/AIBP family.</text>
</comment>
<evidence type="ECO:0000313" key="17">
    <source>
        <dbReference type="EMBL" id="QCI60535.1"/>
    </source>
</evidence>
<feature type="domain" description="YjeF C-terminal" evidence="15">
    <location>
        <begin position="183"/>
        <end position="323"/>
    </location>
</feature>
<protein>
    <recommendedName>
        <fullName evidence="5">Bifunctional NAD(P)H-hydrate repair enzyme Nnr</fullName>
        <ecNumber evidence="4">4.2.1.136</ecNumber>
    </recommendedName>
    <alternativeName>
        <fullName evidence="12">Nicotinamide nucleotide repair protein</fullName>
    </alternativeName>
</protein>
<dbReference type="Pfam" id="PF01256">
    <property type="entry name" value="Carb_kinase"/>
    <property type="match status" value="1"/>
</dbReference>
<keyword evidence="17" id="KW-0413">Isomerase</keyword>
<keyword evidence="8" id="KW-0521">NADP</keyword>
<dbReference type="PROSITE" id="PS51383">
    <property type="entry name" value="YJEF_C_3"/>
    <property type="match status" value="1"/>
</dbReference>
<evidence type="ECO:0000256" key="13">
    <source>
        <dbReference type="ARBA" id="ARBA00048238"/>
    </source>
</evidence>
<evidence type="ECO:0000256" key="4">
    <source>
        <dbReference type="ARBA" id="ARBA00013129"/>
    </source>
</evidence>
<evidence type="ECO:0000256" key="3">
    <source>
        <dbReference type="ARBA" id="ARBA00009524"/>
    </source>
</evidence>
<comment type="catalytic activity">
    <reaction evidence="13">
        <text>(6S)-NADHX + ADP = AMP + phosphate + NADH + H(+)</text>
        <dbReference type="Rhea" id="RHEA:32223"/>
        <dbReference type="ChEBI" id="CHEBI:15378"/>
        <dbReference type="ChEBI" id="CHEBI:43474"/>
        <dbReference type="ChEBI" id="CHEBI:57945"/>
        <dbReference type="ChEBI" id="CHEBI:64074"/>
        <dbReference type="ChEBI" id="CHEBI:456215"/>
        <dbReference type="ChEBI" id="CHEBI:456216"/>
        <dbReference type="EC" id="4.2.1.136"/>
    </reaction>
</comment>
<dbReference type="InterPro" id="IPR000631">
    <property type="entry name" value="CARKD"/>
</dbReference>
<dbReference type="EMBL" id="CP034413">
    <property type="protein sequence ID" value="QCI60535.1"/>
    <property type="molecule type" value="Genomic_DNA"/>
</dbReference>
<dbReference type="PANTHER" id="PTHR12592">
    <property type="entry name" value="ATP-DEPENDENT (S)-NAD(P)H-HYDRATE DEHYDRATASE FAMILY MEMBER"/>
    <property type="match status" value="1"/>
</dbReference>
<gene>
    <name evidence="17" type="ORF">EIO64_16110</name>
</gene>
<keyword evidence="6" id="KW-0547">Nucleotide-binding</keyword>
<evidence type="ECO:0000256" key="14">
    <source>
        <dbReference type="ARBA" id="ARBA00049209"/>
    </source>
</evidence>
<evidence type="ECO:0000259" key="16">
    <source>
        <dbReference type="PROSITE" id="PS51385"/>
    </source>
</evidence>
<evidence type="ECO:0000256" key="8">
    <source>
        <dbReference type="ARBA" id="ARBA00022857"/>
    </source>
</evidence>
<evidence type="ECO:0000256" key="2">
    <source>
        <dbReference type="ARBA" id="ARBA00006001"/>
    </source>
</evidence>
<dbReference type="SUPFAM" id="SSF53613">
    <property type="entry name" value="Ribokinase-like"/>
    <property type="match status" value="1"/>
</dbReference>
<dbReference type="EC" id="4.2.1.136" evidence="4"/>
<keyword evidence="10" id="KW-0456">Lyase</keyword>
<accession>A0A4D7ARU7</accession>
<comment type="function">
    <text evidence="11">Bifunctional enzyme that catalyzes the epimerization of the S- and R-forms of NAD(P)HX and the dehydration of the S-form of NAD(P)HX at the expense of ADP, which is converted to AMP. This allows the repair of both epimers of NAD(P)HX, a damaged form of NAD(P)H that is a result of enzymatic or heat-dependent hydration.</text>
</comment>
<feature type="domain" description="YjeF N-terminal" evidence="16">
    <location>
        <begin position="1"/>
        <end position="173"/>
    </location>
</feature>
<evidence type="ECO:0000256" key="11">
    <source>
        <dbReference type="ARBA" id="ARBA00025153"/>
    </source>
</evidence>
<evidence type="ECO:0000256" key="9">
    <source>
        <dbReference type="ARBA" id="ARBA00023027"/>
    </source>
</evidence>
<dbReference type="PROSITE" id="PS51385">
    <property type="entry name" value="YJEF_N"/>
    <property type="match status" value="1"/>
</dbReference>
<dbReference type="Gene3D" id="3.40.1190.20">
    <property type="match status" value="1"/>
</dbReference>
<dbReference type="GO" id="GO:0052856">
    <property type="term" value="F:NAD(P)HX epimerase activity"/>
    <property type="evidence" value="ECO:0007669"/>
    <property type="project" value="TreeGrafter"/>
</dbReference>
<evidence type="ECO:0000256" key="10">
    <source>
        <dbReference type="ARBA" id="ARBA00023239"/>
    </source>
</evidence>
<sequence>MSGAALCGAGNNCGDGIAAARLLFLKGLKVRAFLVGDYEKLTPDALEETRRLSECGVELERFDPADESQRAWVLGCDVVIDALFGVGLSRPIGAGTPFAAAVDWMNESRAAVVAADIASGVSADTGAVLGRAVRADRTVTFTLPKIGQAVGEGAALSGNVEVRDIGIPADLVRGLVCRAQTVERDFARAALPPRRADGHKGTFGKVLIVGGAVGYTGAPYLTAAAAVRTGCGLVSLGVPETIWPVEAAKCVSAMPFPLPDKHGRLSPKAKEEILERAAGCDAVALGPGLGRGDGVTELVLDLLQKIQQPMVLDADGINALGDI</sequence>
<evidence type="ECO:0000256" key="7">
    <source>
        <dbReference type="ARBA" id="ARBA00022840"/>
    </source>
</evidence>